<dbReference type="EMBL" id="JAUCBP010000012">
    <property type="protein sequence ID" value="MDM7861690.1"/>
    <property type="molecule type" value="Genomic_DNA"/>
</dbReference>
<reference evidence="2 3" key="1">
    <citation type="submission" date="2023-06" db="EMBL/GenBank/DDBJ databases">
        <title>Alteromonas sp. ASW11-36 isolated from intertidal sand.</title>
        <authorList>
            <person name="Li Y."/>
        </authorList>
    </citation>
    <scope>NUCLEOTIDE SEQUENCE [LARGE SCALE GENOMIC DNA]</scope>
    <source>
        <strain evidence="2 3">ASW11-36</strain>
    </source>
</reference>
<proteinExistence type="predicted"/>
<feature type="signal peptide" evidence="1">
    <location>
        <begin position="1"/>
        <end position="24"/>
    </location>
</feature>
<gene>
    <name evidence="2" type="ORF">QTP81_13900</name>
</gene>
<dbReference type="RefSeq" id="WP_289366341.1">
    <property type="nucleotide sequence ID" value="NZ_JAUCBP010000012.1"/>
</dbReference>
<evidence type="ECO:0000313" key="3">
    <source>
        <dbReference type="Proteomes" id="UP001234343"/>
    </source>
</evidence>
<evidence type="ECO:0008006" key="4">
    <source>
        <dbReference type="Google" id="ProtNLM"/>
    </source>
</evidence>
<protein>
    <recommendedName>
        <fullName evidence="4">Transglutaminase domain-containing protein</fullName>
    </recommendedName>
</protein>
<keyword evidence="1" id="KW-0732">Signal</keyword>
<name>A0ABT7SZW9_9ALTE</name>
<feature type="chain" id="PRO_5045172683" description="Transglutaminase domain-containing protein" evidence="1">
    <location>
        <begin position="25"/>
        <end position="327"/>
    </location>
</feature>
<evidence type="ECO:0000256" key="1">
    <source>
        <dbReference type="SAM" id="SignalP"/>
    </source>
</evidence>
<sequence length="327" mass="37138">MRRNTIKQGLVASLALFASFALYAQQQSFSRNATQDGVAYAYAWLDQDRQSQDLSFTLEQSAIARLPTTQRSYQPSVAQRHVVVSLFHHARTYDPKQVRIDIKPNGELIDISVSSRFPEKIAEYQQAMRAHEQQAYDEYLYKNYYERYQTRLNQNAIKPDHLRYIDESTRALIPLSQAIYEKLNRDSDAREYINLMLGWLQSIPYSTLTDRVSTNGSGFLPPITLLNQNIGDCDSKTVLAAAIIRAFLPKVPMRMVFLRNHALLAISLTAGNEDQRIMIEGLPYILMEPTGPSLMPLGEIGQQSLLAIQQGQYTTQSIQAAITQQVN</sequence>
<keyword evidence="3" id="KW-1185">Reference proteome</keyword>
<comment type="caution">
    <text evidence="2">The sequence shown here is derived from an EMBL/GenBank/DDBJ whole genome shotgun (WGS) entry which is preliminary data.</text>
</comment>
<evidence type="ECO:0000313" key="2">
    <source>
        <dbReference type="EMBL" id="MDM7861690.1"/>
    </source>
</evidence>
<dbReference type="Proteomes" id="UP001234343">
    <property type="component" value="Unassembled WGS sequence"/>
</dbReference>
<organism evidence="2 3">
    <name type="scientific">Alteromonas arenosi</name>
    <dbReference type="NCBI Taxonomy" id="3055817"/>
    <lineage>
        <taxon>Bacteria</taxon>
        <taxon>Pseudomonadati</taxon>
        <taxon>Pseudomonadota</taxon>
        <taxon>Gammaproteobacteria</taxon>
        <taxon>Alteromonadales</taxon>
        <taxon>Alteromonadaceae</taxon>
        <taxon>Alteromonas/Salinimonas group</taxon>
        <taxon>Alteromonas</taxon>
    </lineage>
</organism>
<accession>A0ABT7SZW9</accession>